<comment type="subcellular location">
    <subcellularLocation>
        <location evidence="1">Membrane</location>
        <topology evidence="1">Multi-pass membrane protein</topology>
    </subcellularLocation>
</comment>
<evidence type="ECO:0000256" key="5">
    <source>
        <dbReference type="SAM" id="MobiDB-lite"/>
    </source>
</evidence>
<dbReference type="GO" id="GO:0009403">
    <property type="term" value="P:toxin biosynthetic process"/>
    <property type="evidence" value="ECO:0007669"/>
    <property type="project" value="InterPro"/>
</dbReference>
<protein>
    <submittedName>
        <fullName evidence="7">CvpA family protein</fullName>
    </submittedName>
</protein>
<evidence type="ECO:0000313" key="8">
    <source>
        <dbReference type="Proteomes" id="UP000586976"/>
    </source>
</evidence>
<evidence type="ECO:0000256" key="6">
    <source>
        <dbReference type="SAM" id="Phobius"/>
    </source>
</evidence>
<feature type="transmembrane region" description="Helical" evidence="6">
    <location>
        <begin position="61"/>
        <end position="81"/>
    </location>
</feature>
<accession>A0A7W2CZN7</accession>
<feature type="compositionally biased region" description="Pro residues" evidence="5">
    <location>
        <begin position="182"/>
        <end position="191"/>
    </location>
</feature>
<reference evidence="7 8" key="1">
    <citation type="submission" date="2020-07" db="EMBL/GenBank/DDBJ databases">
        <title>Streptomyces isolated from Indian soil.</title>
        <authorList>
            <person name="Mandal S."/>
            <person name="Maiti P.K."/>
        </authorList>
    </citation>
    <scope>NUCLEOTIDE SEQUENCE [LARGE SCALE GENOMIC DNA]</scope>
    <source>
        <strain evidence="7 8">PSKA54</strain>
    </source>
</reference>
<keyword evidence="3 6" id="KW-1133">Transmembrane helix</keyword>
<name>A0A7W2CZN7_9ACTN</name>
<organism evidence="7 8">
    <name type="scientific">Streptomyces himalayensis subsp. aureolus</name>
    <dbReference type="NCBI Taxonomy" id="2758039"/>
    <lineage>
        <taxon>Bacteria</taxon>
        <taxon>Bacillati</taxon>
        <taxon>Actinomycetota</taxon>
        <taxon>Actinomycetes</taxon>
        <taxon>Kitasatosporales</taxon>
        <taxon>Streptomycetaceae</taxon>
        <taxon>Streptomyces</taxon>
        <taxon>Streptomyces himalayensis</taxon>
    </lineage>
</organism>
<feature type="region of interest" description="Disordered" evidence="5">
    <location>
        <begin position="166"/>
        <end position="191"/>
    </location>
</feature>
<dbReference type="EMBL" id="JACEQY010000009">
    <property type="protein sequence ID" value="MBA4862011.1"/>
    <property type="molecule type" value="Genomic_DNA"/>
</dbReference>
<dbReference type="Proteomes" id="UP000586976">
    <property type="component" value="Unassembled WGS sequence"/>
</dbReference>
<dbReference type="RefSeq" id="WP_181863901.1">
    <property type="nucleotide sequence ID" value="NZ_JACEQY010000009.1"/>
</dbReference>
<gene>
    <name evidence="7" type="ORF">H1V43_11550</name>
</gene>
<feature type="transmembrane region" description="Helical" evidence="6">
    <location>
        <begin position="101"/>
        <end position="123"/>
    </location>
</feature>
<sequence>MTLLDLLIALAVLLFAASGFRRGLVASLAVLALTTAGALLGLALLPWVLDKVGDSSAAVNTATLLTVLVPAATGAALARWSAQWLRGRFLARGPLRRLDGVGGALAGAAALLGVVWIAGNAALGSPYTSSALQSQIRESTTMNALADRLPPQTAGWVDRASGALTEAGFPMSSTPSRASRPPGWPSPRAMP</sequence>
<dbReference type="Pfam" id="PF02674">
    <property type="entry name" value="Colicin_V"/>
    <property type="match status" value="1"/>
</dbReference>
<evidence type="ECO:0000256" key="4">
    <source>
        <dbReference type="ARBA" id="ARBA00023136"/>
    </source>
</evidence>
<evidence type="ECO:0000256" key="1">
    <source>
        <dbReference type="ARBA" id="ARBA00004141"/>
    </source>
</evidence>
<proteinExistence type="predicted"/>
<keyword evidence="8" id="KW-1185">Reference proteome</keyword>
<evidence type="ECO:0000313" key="7">
    <source>
        <dbReference type="EMBL" id="MBA4862011.1"/>
    </source>
</evidence>
<keyword evidence="2 6" id="KW-0812">Transmembrane</keyword>
<evidence type="ECO:0000256" key="2">
    <source>
        <dbReference type="ARBA" id="ARBA00022692"/>
    </source>
</evidence>
<keyword evidence="4 6" id="KW-0472">Membrane</keyword>
<dbReference type="InterPro" id="IPR003825">
    <property type="entry name" value="Colicin-V_CvpA"/>
</dbReference>
<evidence type="ECO:0000256" key="3">
    <source>
        <dbReference type="ARBA" id="ARBA00022989"/>
    </source>
</evidence>
<feature type="transmembrane region" description="Helical" evidence="6">
    <location>
        <begin position="29"/>
        <end position="49"/>
    </location>
</feature>
<dbReference type="AlphaFoldDB" id="A0A7W2CZN7"/>
<dbReference type="GO" id="GO:0016020">
    <property type="term" value="C:membrane"/>
    <property type="evidence" value="ECO:0007669"/>
    <property type="project" value="UniProtKB-SubCell"/>
</dbReference>
<comment type="caution">
    <text evidence="7">The sequence shown here is derived from an EMBL/GenBank/DDBJ whole genome shotgun (WGS) entry which is preliminary data.</text>
</comment>